<dbReference type="InterPro" id="IPR018490">
    <property type="entry name" value="cNMP-bd_dom_sf"/>
</dbReference>
<dbReference type="InterPro" id="IPR014710">
    <property type="entry name" value="RmlC-like_jellyroll"/>
</dbReference>
<evidence type="ECO:0000313" key="2">
    <source>
        <dbReference type="EMBL" id="QFI74148.1"/>
    </source>
</evidence>
<dbReference type="OrthoDB" id="9798104at2"/>
<dbReference type="SUPFAM" id="SSF51206">
    <property type="entry name" value="cAMP-binding domain-like"/>
    <property type="match status" value="1"/>
</dbReference>
<dbReference type="SMART" id="SM00100">
    <property type="entry name" value="cNMP"/>
    <property type="match status" value="1"/>
</dbReference>
<dbReference type="Proteomes" id="UP000325641">
    <property type="component" value="Chromosome"/>
</dbReference>
<dbReference type="CDD" id="cd00038">
    <property type="entry name" value="CAP_ED"/>
    <property type="match status" value="1"/>
</dbReference>
<dbReference type="EMBL" id="CP044543">
    <property type="protein sequence ID" value="QFI74148.1"/>
    <property type="molecule type" value="Genomic_DNA"/>
</dbReference>
<dbReference type="KEGG" id="bbet:F8237_18145"/>
<sequence length="207" mass="23093">MRSKDPAFAAFSDLIIRSVAPLTPSELTLNDIADACELRVLAKGDHLLRVGDIAEHIYFMSAGLVRYYFLDGDSGEERTGQFFDKDQVFTDASSFLSQAPASQSMQALEPSEVICLSRRALYAAYAADHAMERFGRLMVEAALVGSQRRSTSLLTLAPDERYRTFVNARPEVARRVPQYLIASYLGITPESLSRIRGRLVKKLPVKR</sequence>
<protein>
    <submittedName>
        <fullName evidence="2">Crp/Fnr family transcriptional regulator</fullName>
    </submittedName>
</protein>
<gene>
    <name evidence="2" type="ORF">F8237_18145</name>
</gene>
<evidence type="ECO:0000313" key="3">
    <source>
        <dbReference type="Proteomes" id="UP000325641"/>
    </source>
</evidence>
<dbReference type="RefSeq" id="WP_116970728.1">
    <property type="nucleotide sequence ID" value="NZ_CP044543.1"/>
</dbReference>
<dbReference type="Pfam" id="PF00027">
    <property type="entry name" value="cNMP_binding"/>
    <property type="match status" value="1"/>
</dbReference>
<reference evidence="3" key="1">
    <citation type="submission" date="2019-10" db="EMBL/GenBank/DDBJ databases">
        <title>Complete Genome Sequence of Bradyrhizobium betae type strain PL7HG1T.</title>
        <authorList>
            <person name="Bromfield E.S.P."/>
            <person name="Cloutier S."/>
        </authorList>
    </citation>
    <scope>NUCLEOTIDE SEQUENCE [LARGE SCALE GENOMIC DNA]</scope>
    <source>
        <strain evidence="3">PL7HG1</strain>
    </source>
</reference>
<accession>A0A5P6P7Z0</accession>
<name>A0A5P6P7Z0_9BRAD</name>
<feature type="domain" description="Cyclic nucleotide-binding" evidence="1">
    <location>
        <begin position="29"/>
        <end position="121"/>
    </location>
</feature>
<dbReference type="AlphaFoldDB" id="A0A5P6P7Z0"/>
<dbReference type="Gene3D" id="2.60.120.10">
    <property type="entry name" value="Jelly Rolls"/>
    <property type="match status" value="1"/>
</dbReference>
<proteinExistence type="predicted"/>
<dbReference type="InterPro" id="IPR000595">
    <property type="entry name" value="cNMP-bd_dom"/>
</dbReference>
<evidence type="ECO:0000259" key="1">
    <source>
        <dbReference type="PROSITE" id="PS50042"/>
    </source>
</evidence>
<dbReference type="PROSITE" id="PS50042">
    <property type="entry name" value="CNMP_BINDING_3"/>
    <property type="match status" value="1"/>
</dbReference>
<organism evidence="2 3">
    <name type="scientific">Bradyrhizobium betae</name>
    <dbReference type="NCBI Taxonomy" id="244734"/>
    <lineage>
        <taxon>Bacteria</taxon>
        <taxon>Pseudomonadati</taxon>
        <taxon>Pseudomonadota</taxon>
        <taxon>Alphaproteobacteria</taxon>
        <taxon>Hyphomicrobiales</taxon>
        <taxon>Nitrobacteraceae</taxon>
        <taxon>Bradyrhizobium</taxon>
    </lineage>
</organism>